<accession>A0ABP4ITB3</accession>
<evidence type="ECO:0000256" key="4">
    <source>
        <dbReference type="SAM" id="MobiDB-lite"/>
    </source>
</evidence>
<feature type="region of interest" description="Disordered" evidence="4">
    <location>
        <begin position="1"/>
        <end position="21"/>
    </location>
</feature>
<evidence type="ECO:0000256" key="3">
    <source>
        <dbReference type="RuleBase" id="RU000507"/>
    </source>
</evidence>
<dbReference type="Pfam" id="PF00581">
    <property type="entry name" value="Rhodanese"/>
    <property type="match status" value="2"/>
</dbReference>
<evidence type="ECO:0000259" key="6">
    <source>
        <dbReference type="PROSITE" id="PS50206"/>
    </source>
</evidence>
<evidence type="ECO:0000313" key="8">
    <source>
        <dbReference type="Proteomes" id="UP001501414"/>
    </source>
</evidence>
<gene>
    <name evidence="7" type="ORF">GCM10009613_52920</name>
</gene>
<dbReference type="EMBL" id="BAAAJK010000040">
    <property type="protein sequence ID" value="GAA1398556.1"/>
    <property type="molecule type" value="Genomic_DNA"/>
</dbReference>
<organism evidence="7 8">
    <name type="scientific">Pseudonocardia kongjuensis</name>
    <dbReference type="NCBI Taxonomy" id="102227"/>
    <lineage>
        <taxon>Bacteria</taxon>
        <taxon>Bacillati</taxon>
        <taxon>Actinomycetota</taxon>
        <taxon>Actinomycetes</taxon>
        <taxon>Pseudonocardiales</taxon>
        <taxon>Pseudonocardiaceae</taxon>
        <taxon>Pseudonocardia</taxon>
    </lineage>
</organism>
<dbReference type="PANTHER" id="PTHR43855">
    <property type="entry name" value="THIOSULFATE SULFURTRANSFERASE"/>
    <property type="match status" value="1"/>
</dbReference>
<feature type="domain" description="Rhodanese" evidence="6">
    <location>
        <begin position="83"/>
        <end position="190"/>
    </location>
</feature>
<dbReference type="CDD" id="cd01448">
    <property type="entry name" value="TST_Repeat_1"/>
    <property type="match status" value="1"/>
</dbReference>
<comment type="catalytic activity">
    <reaction evidence="2">
        <text>thiosulfate + hydrogen cyanide = thiocyanate + sulfite + 2 H(+)</text>
        <dbReference type="Rhea" id="RHEA:16881"/>
        <dbReference type="ChEBI" id="CHEBI:15378"/>
        <dbReference type="ChEBI" id="CHEBI:17359"/>
        <dbReference type="ChEBI" id="CHEBI:18022"/>
        <dbReference type="ChEBI" id="CHEBI:18407"/>
        <dbReference type="ChEBI" id="CHEBI:33542"/>
        <dbReference type="EC" id="2.8.1.1"/>
    </reaction>
</comment>
<dbReference type="SMART" id="SM00450">
    <property type="entry name" value="RHOD"/>
    <property type="match status" value="2"/>
</dbReference>
<keyword evidence="3" id="KW-0808">Transferase</keyword>
<dbReference type="SUPFAM" id="SSF52821">
    <property type="entry name" value="Rhodanese/Cell cycle control phosphatase"/>
    <property type="match status" value="2"/>
</dbReference>
<keyword evidence="5" id="KW-0472">Membrane</keyword>
<dbReference type="PROSITE" id="PS50206">
    <property type="entry name" value="RHODANESE_3"/>
    <property type="match status" value="2"/>
</dbReference>
<dbReference type="InterPro" id="IPR051126">
    <property type="entry name" value="Thiosulfate_sulfurtransferase"/>
</dbReference>
<feature type="transmembrane region" description="Helical" evidence="5">
    <location>
        <begin position="26"/>
        <end position="46"/>
    </location>
</feature>
<dbReference type="PROSITE" id="PS00683">
    <property type="entry name" value="RHODANESE_2"/>
    <property type="match status" value="1"/>
</dbReference>
<keyword evidence="8" id="KW-1185">Reference proteome</keyword>
<keyword evidence="5" id="KW-0812">Transmembrane</keyword>
<dbReference type="PANTHER" id="PTHR43855:SF1">
    <property type="entry name" value="THIOSULFATE SULFURTRANSFERASE"/>
    <property type="match status" value="1"/>
</dbReference>
<feature type="compositionally biased region" description="Low complexity" evidence="4">
    <location>
        <begin position="1"/>
        <end position="11"/>
    </location>
</feature>
<evidence type="ECO:0000313" key="7">
    <source>
        <dbReference type="EMBL" id="GAA1398556.1"/>
    </source>
</evidence>
<feature type="domain" description="Rhodanese" evidence="6">
    <location>
        <begin position="227"/>
        <end position="345"/>
    </location>
</feature>
<comment type="caution">
    <text evidence="7">The sequence shown here is derived from an EMBL/GenBank/DDBJ whole genome shotgun (WGS) entry which is preliminary data.</text>
</comment>
<name>A0ABP4ITB3_9PSEU</name>
<dbReference type="InterPro" id="IPR036873">
    <property type="entry name" value="Rhodanese-like_dom_sf"/>
</dbReference>
<dbReference type="CDD" id="cd01449">
    <property type="entry name" value="TST_Repeat_2"/>
    <property type="match status" value="1"/>
</dbReference>
<dbReference type="Gene3D" id="3.40.250.10">
    <property type="entry name" value="Rhodanese-like domain"/>
    <property type="match status" value="2"/>
</dbReference>
<dbReference type="InterPro" id="IPR001763">
    <property type="entry name" value="Rhodanese-like_dom"/>
</dbReference>
<protein>
    <recommendedName>
        <fullName evidence="3">Sulfurtransferase</fullName>
    </recommendedName>
</protein>
<reference evidence="8" key="1">
    <citation type="journal article" date="2019" name="Int. J. Syst. Evol. Microbiol.">
        <title>The Global Catalogue of Microorganisms (GCM) 10K type strain sequencing project: providing services to taxonomists for standard genome sequencing and annotation.</title>
        <authorList>
            <consortium name="The Broad Institute Genomics Platform"/>
            <consortium name="The Broad Institute Genome Sequencing Center for Infectious Disease"/>
            <person name="Wu L."/>
            <person name="Ma J."/>
        </authorList>
    </citation>
    <scope>NUCLEOTIDE SEQUENCE [LARGE SCALE GENOMIC DNA]</scope>
    <source>
        <strain evidence="8">JCM 11896</strain>
    </source>
</reference>
<sequence>MSSPTPSTSAPDDADPGSGSGRWRRLGLIGAAIVAVVAVVAGIVAVSGGGDQAGRPAAAGTPIVEDNYSDVVVSTEWLAANLDDPSIRVIEVSTEPGVYERGHIPGAWNYNWTTDFVSTVNRDVVSREDFTALTRRSGIDPDTTVVLYGDKENWFAAWGAWVFNLYGHENVKLLDGGRVKWEAEGRTLDVGAPQPGQGSWEAGEADPNLRAFLPDVVEVARAAESGAETDTALVDIRGAAEFNGEIFAPEGFQETAVRAGHIPGAVNVTWSEAVADDGTFLPVDELRALYAEQGIDGSKPIVAYCRIGERASHTWFVLSQILGYDVQLYDGSWTEYGNTVGVPVVNNAGTVWGVA</sequence>
<evidence type="ECO:0000256" key="2">
    <source>
        <dbReference type="ARBA" id="ARBA00047549"/>
    </source>
</evidence>
<keyword evidence="1" id="KW-0677">Repeat</keyword>
<dbReference type="Proteomes" id="UP001501414">
    <property type="component" value="Unassembled WGS sequence"/>
</dbReference>
<evidence type="ECO:0000256" key="1">
    <source>
        <dbReference type="ARBA" id="ARBA00022737"/>
    </source>
</evidence>
<keyword evidence="5" id="KW-1133">Transmembrane helix</keyword>
<dbReference type="RefSeq" id="WP_344027283.1">
    <property type="nucleotide sequence ID" value="NZ_BAAAJK010000040.1"/>
</dbReference>
<proteinExistence type="predicted"/>
<dbReference type="InterPro" id="IPR001307">
    <property type="entry name" value="Thiosulphate_STrfase_CS"/>
</dbReference>
<evidence type="ECO:0000256" key="5">
    <source>
        <dbReference type="SAM" id="Phobius"/>
    </source>
</evidence>